<feature type="transmembrane region" description="Helical" evidence="9">
    <location>
        <begin position="12"/>
        <end position="37"/>
    </location>
</feature>
<dbReference type="GO" id="GO:0005886">
    <property type="term" value="C:plasma membrane"/>
    <property type="evidence" value="ECO:0007669"/>
    <property type="project" value="TreeGrafter"/>
</dbReference>
<dbReference type="PRINTS" id="PR01333">
    <property type="entry name" value="2POREKCHANEL"/>
</dbReference>
<evidence type="ECO:0000256" key="8">
    <source>
        <dbReference type="RuleBase" id="RU003857"/>
    </source>
</evidence>
<dbReference type="InterPro" id="IPR003280">
    <property type="entry name" value="2pore_dom_K_chnl"/>
</dbReference>
<dbReference type="GO" id="GO:0015271">
    <property type="term" value="F:outward rectifier potassium channel activity"/>
    <property type="evidence" value="ECO:0007669"/>
    <property type="project" value="TreeGrafter"/>
</dbReference>
<dbReference type="PANTHER" id="PTHR11003:SF341">
    <property type="entry name" value="POTASSIUM CHANNEL DOMAIN-CONTAINING PROTEIN"/>
    <property type="match status" value="1"/>
</dbReference>
<name>A0A0M3JUP9_ANISI</name>
<dbReference type="AlphaFoldDB" id="A0A0M3JUP9"/>
<dbReference type="PANTHER" id="PTHR11003">
    <property type="entry name" value="POTASSIUM CHANNEL, SUBFAMILY K"/>
    <property type="match status" value="1"/>
</dbReference>
<keyword evidence="5 8" id="KW-0406">Ion transport</keyword>
<comment type="similarity">
    <text evidence="8">Belongs to the two pore domain potassium channel (TC 1.A.1.8) family.</text>
</comment>
<evidence type="ECO:0000256" key="6">
    <source>
        <dbReference type="ARBA" id="ARBA00023136"/>
    </source>
</evidence>
<feature type="transmembrane region" description="Helical" evidence="9">
    <location>
        <begin position="71"/>
        <end position="94"/>
    </location>
</feature>
<evidence type="ECO:0000256" key="1">
    <source>
        <dbReference type="ARBA" id="ARBA00004141"/>
    </source>
</evidence>
<comment type="subcellular location">
    <subcellularLocation>
        <location evidence="1">Membrane</location>
        <topology evidence="1">Multi-pass membrane protein</topology>
    </subcellularLocation>
</comment>
<dbReference type="GO" id="GO:0022841">
    <property type="term" value="F:potassium ion leak channel activity"/>
    <property type="evidence" value="ECO:0007669"/>
    <property type="project" value="TreeGrafter"/>
</dbReference>
<evidence type="ECO:0000256" key="7">
    <source>
        <dbReference type="ARBA" id="ARBA00023303"/>
    </source>
</evidence>
<protein>
    <submittedName>
        <fullName evidence="11">Ion_trans_2 domain-containing protein</fullName>
    </submittedName>
</protein>
<dbReference type="Pfam" id="PF07885">
    <property type="entry name" value="Ion_trans_2"/>
    <property type="match status" value="2"/>
</dbReference>
<evidence type="ECO:0000259" key="10">
    <source>
        <dbReference type="Pfam" id="PF07885"/>
    </source>
</evidence>
<feature type="transmembrane region" description="Helical" evidence="9">
    <location>
        <begin position="178"/>
        <end position="205"/>
    </location>
</feature>
<dbReference type="Gene3D" id="1.10.287.70">
    <property type="match status" value="1"/>
</dbReference>
<organism evidence="11">
    <name type="scientific">Anisakis simplex</name>
    <name type="common">Herring worm</name>
    <dbReference type="NCBI Taxonomy" id="6269"/>
    <lineage>
        <taxon>Eukaryota</taxon>
        <taxon>Metazoa</taxon>
        <taxon>Ecdysozoa</taxon>
        <taxon>Nematoda</taxon>
        <taxon>Chromadorea</taxon>
        <taxon>Rhabditida</taxon>
        <taxon>Spirurina</taxon>
        <taxon>Ascaridomorpha</taxon>
        <taxon>Ascaridoidea</taxon>
        <taxon>Anisakidae</taxon>
        <taxon>Anisakis</taxon>
        <taxon>Anisakis simplex complex</taxon>
    </lineage>
</organism>
<evidence type="ECO:0000256" key="9">
    <source>
        <dbReference type="SAM" id="Phobius"/>
    </source>
</evidence>
<dbReference type="WBParaSite" id="ASIM_0001191901-mRNA-1">
    <property type="protein sequence ID" value="ASIM_0001191901-mRNA-1"/>
    <property type="gene ID" value="ASIM_0001191901"/>
</dbReference>
<feature type="domain" description="Potassium channel" evidence="10">
    <location>
        <begin position="22"/>
        <end position="100"/>
    </location>
</feature>
<keyword evidence="3 8" id="KW-0812">Transmembrane</keyword>
<feature type="transmembrane region" description="Helical" evidence="9">
    <location>
        <begin position="123"/>
        <end position="144"/>
    </location>
</feature>
<reference evidence="11" key="1">
    <citation type="submission" date="2017-02" db="UniProtKB">
        <authorList>
            <consortium name="WormBaseParasite"/>
        </authorList>
    </citation>
    <scope>IDENTIFICATION</scope>
</reference>
<feature type="transmembrane region" description="Helical" evidence="9">
    <location>
        <begin position="49"/>
        <end position="65"/>
    </location>
</feature>
<keyword evidence="4 9" id="KW-1133">Transmembrane helix</keyword>
<dbReference type="SUPFAM" id="SSF81324">
    <property type="entry name" value="Voltage-gated potassium channels"/>
    <property type="match status" value="2"/>
</dbReference>
<keyword evidence="6 9" id="KW-0472">Membrane</keyword>
<evidence type="ECO:0000256" key="2">
    <source>
        <dbReference type="ARBA" id="ARBA00022448"/>
    </source>
</evidence>
<sequence>LLTSASFQIIRVVVPQFLVVLLLFSYVLFGSGMFVLLDGNLAKENFTDIILFSFTTLATIGYGNISPSTPLAQLFCIVFSVFGIPMTLLTLANLGKYLTKSYWMALVCLGREIRWRACENAKMPLPTILTLFVITFAFGSLLFYHKGKGFSVDDVYFSVISFATVGFGDKFPTADDPVLLVGMICYLVWGMILMTTMFSVVSAYLRMIHYLGRQLRGARDVHVWFGGKSMKVSALLEIVAAEFNATPRQLKGVLRDLDTIITDAVGENQLLSRRPSILFKNRRSSKKPFAYSLQVNSESTSNWISIDSNRHPPSSYKMIIWTRSEGFPAKGRKQRYNFLETQDNREHPAPPIIEEETILINKNFLKERQSIDRRQSVDLGELSRRTITKYEF</sequence>
<evidence type="ECO:0000313" key="11">
    <source>
        <dbReference type="WBParaSite" id="ASIM_0001191901-mRNA-1"/>
    </source>
</evidence>
<keyword evidence="2 8" id="KW-0813">Transport</keyword>
<feature type="domain" description="Potassium channel" evidence="10">
    <location>
        <begin position="132"/>
        <end position="205"/>
    </location>
</feature>
<evidence type="ECO:0000256" key="5">
    <source>
        <dbReference type="ARBA" id="ARBA00023065"/>
    </source>
</evidence>
<evidence type="ECO:0000256" key="3">
    <source>
        <dbReference type="ARBA" id="ARBA00022692"/>
    </source>
</evidence>
<dbReference type="GO" id="GO:0030322">
    <property type="term" value="P:stabilization of membrane potential"/>
    <property type="evidence" value="ECO:0007669"/>
    <property type="project" value="TreeGrafter"/>
</dbReference>
<dbReference type="InterPro" id="IPR013099">
    <property type="entry name" value="K_chnl_dom"/>
</dbReference>
<proteinExistence type="inferred from homology"/>
<evidence type="ECO:0000256" key="4">
    <source>
        <dbReference type="ARBA" id="ARBA00022989"/>
    </source>
</evidence>
<keyword evidence="7 8" id="KW-0407">Ion channel</keyword>
<accession>A0A0M3JUP9</accession>